<dbReference type="Gene3D" id="3.20.20.80">
    <property type="entry name" value="Glycosidases"/>
    <property type="match status" value="1"/>
</dbReference>
<dbReference type="SUPFAM" id="SSF54106">
    <property type="entry name" value="LysM domain"/>
    <property type="match status" value="7"/>
</dbReference>
<feature type="domain" description="GH18" evidence="4">
    <location>
        <begin position="1069"/>
        <end position="1393"/>
    </location>
</feature>
<keyword evidence="1" id="KW-0378">Hydrolase</keyword>
<dbReference type="STRING" id="1503961.SAMN05421736_10842"/>
<dbReference type="InterPro" id="IPR017853">
    <property type="entry name" value="GH"/>
</dbReference>
<dbReference type="Pfam" id="PF00704">
    <property type="entry name" value="Glyco_hydro_18"/>
    <property type="match status" value="1"/>
</dbReference>
<dbReference type="InterPro" id="IPR013783">
    <property type="entry name" value="Ig-like_fold"/>
</dbReference>
<dbReference type="Gene3D" id="3.10.350.10">
    <property type="entry name" value="LysM domain"/>
    <property type="match status" value="7"/>
</dbReference>
<dbReference type="GO" id="GO:0016798">
    <property type="term" value="F:hydrolase activity, acting on glycosyl bonds"/>
    <property type="evidence" value="ECO:0007669"/>
    <property type="project" value="UniProtKB-KW"/>
</dbReference>
<dbReference type="InterPro" id="IPR001223">
    <property type="entry name" value="Glyco_hydro18_cat"/>
</dbReference>
<organism evidence="5 6">
    <name type="scientific">Evansella caseinilytica</name>
    <dbReference type="NCBI Taxonomy" id="1503961"/>
    <lineage>
        <taxon>Bacteria</taxon>
        <taxon>Bacillati</taxon>
        <taxon>Bacillota</taxon>
        <taxon>Bacilli</taxon>
        <taxon>Bacillales</taxon>
        <taxon>Bacillaceae</taxon>
        <taxon>Evansella</taxon>
    </lineage>
</organism>
<keyword evidence="6" id="KW-1185">Reference proteome</keyword>
<sequence>MIQTCKLETVNNQTILTVYLDTHAVEFSAELGRKPGKKEDFHEYIQNYVKQKFPNLKVNIIKVMSGSLLVSSFYISGGGQAQANTATTSAVTVTQAQLFDIYTVKSGDTLSLIAKNHRVSVQSIKEVNGLQSDLIFVGQQLRLPYVSHTVQSGESLFLIAKGYASTVSEIRTFNQLTGDVIFPGQVLRIPRTVPAGGTINEVEAPTDGQVVPAPQPDEAAPAPAPTEPEPVTDNTFHYTVVAGDSLSVIAKRFGTSVDAIRSLNQLTSDLIRVGQVLLIPAAKQPDDKQAAPAPAPTEPEPVTDDTFHYTVVAGDSLSVIAKRFGTSVDAIRSLNQLTSDLIRVGQVLLIPAAKQPDDKQAAPAPQPDEAAPAPAPTEPEPVMDDTFHYTVVAGDSLSVIAKRFDTSVDAIRSLNQLASDLIRVGQILLIPEKTAPAPSVEEAAEPPEIANMTTLPPISQENAAAYLLEGQTDRDAIITVVIDDGIHRKTTTVTSNEQGQFSLTLDLHDFVDGEISFELTAENKVGEKGETLRTTVIKDTVIDIPQLETAEFVNDKNQHSFRLIGTAKPNATVLVSITDEEEQEVTAEVRADQRGNYITEVNLSSLTDSTLLIRVRQRDDIGNISQVNLLFVEKITAVPAAPVVQYDGYVNNQNEQLFTITGTSSALATILFTIRSESGKALETTVKADSDGNYLLPLNLSGLEDGPLTLEVQQKDKAGNFSETTTQFLVKNTVEPPLSYDLPNTIYSGNVNDFVLSGTSSPDSTVTIKVGDGASTITNDVTTDENGLFALPFDMRYLKDGELTVTVFAVDKYGNKGKEQHFSVKKDTIAPEAIAIHDLGYVNSNNKTNYFIRGFSEEDGAAVVMRISDGTNNLTDTAIVTDGEFGFTVDLSGFRDGPLTVELHQRDAAGNESKPTTLTVEKDTFIDTPLITRSGYVISGNELVYTISGTAEPFSLITITIGNEADGEPVSITHKVNERGIFSIDVSMANINIAEMDTLSVTQTDIAGNTSEMVTPVVHSYIVAPGDTLSQIAKRFHTTIEAIRNVNGISGDMIFPDQMVKLPINASETINLGYLFFGDPKHFTNQVLATERSFNTVSPSYFDVNPDGTLKVTAQFDPVFVQNMHAQGIRVVPFLSNHWDREIGRAMLHNREQATRQIVDFVIRNNLDGVNVDIENITHADREHFTDFVRLLREKMPSSKEVSVAVAANPNGWTQGWHGAYDYRELAKYADYLMIMTYDESYYGGPPGPVASLPWVERSIQYAISQGVPKNKIVIGLAHYGRFWREGSTVGGHGISNAQIQEMLRKYEHTITFDQASQSVKAVVTIRPNDPKTYIMGAALEPGTYTIWYENDDSYRAKVALVQKYGIKGVGHWSIGQENRDVWNSYHTWFGRKDLAEVPAAPAEPEKNEAALTTYTVVSGDSLFRIALRFNTTIDAIKAANNLTGDMIFVGQILKIPNP</sequence>
<keyword evidence="1" id="KW-0326">Glycosidase</keyword>
<feature type="domain" description="LysM" evidence="3">
    <location>
        <begin position="146"/>
        <end position="189"/>
    </location>
</feature>
<feature type="region of interest" description="Disordered" evidence="2">
    <location>
        <begin position="206"/>
        <end position="230"/>
    </location>
</feature>
<dbReference type="PROSITE" id="PS51782">
    <property type="entry name" value="LYSM"/>
    <property type="match status" value="7"/>
</dbReference>
<dbReference type="Pfam" id="PF17936">
    <property type="entry name" value="Big_6"/>
    <property type="match status" value="1"/>
</dbReference>
<evidence type="ECO:0000313" key="6">
    <source>
        <dbReference type="Proteomes" id="UP000198935"/>
    </source>
</evidence>
<dbReference type="GO" id="GO:0005975">
    <property type="term" value="P:carbohydrate metabolic process"/>
    <property type="evidence" value="ECO:0007669"/>
    <property type="project" value="InterPro"/>
</dbReference>
<feature type="domain" description="LysM" evidence="3">
    <location>
        <begin position="307"/>
        <end position="350"/>
    </location>
</feature>
<dbReference type="OrthoDB" id="9775889at2"/>
<dbReference type="SMART" id="SM00636">
    <property type="entry name" value="Glyco_18"/>
    <property type="match status" value="1"/>
</dbReference>
<dbReference type="EMBL" id="FNPI01000008">
    <property type="protein sequence ID" value="SDZ23363.1"/>
    <property type="molecule type" value="Genomic_DNA"/>
</dbReference>
<dbReference type="Gene3D" id="3.10.50.10">
    <property type="match status" value="1"/>
</dbReference>
<accession>A0A1H3RCU9</accession>
<dbReference type="InterPro" id="IPR029070">
    <property type="entry name" value="Chitinase_insertion_sf"/>
</dbReference>
<reference evidence="6" key="1">
    <citation type="submission" date="2016-10" db="EMBL/GenBank/DDBJ databases">
        <authorList>
            <person name="Varghese N."/>
            <person name="Submissions S."/>
        </authorList>
    </citation>
    <scope>NUCLEOTIDE SEQUENCE [LARGE SCALE GENOMIC DNA]</scope>
    <source>
        <strain evidence="6">SP</strain>
    </source>
</reference>
<feature type="compositionally biased region" description="Low complexity" evidence="2">
    <location>
        <begin position="209"/>
        <end position="221"/>
    </location>
</feature>
<dbReference type="InterPro" id="IPR018392">
    <property type="entry name" value="LysM"/>
</dbReference>
<feature type="compositionally biased region" description="Low complexity" evidence="2">
    <location>
        <begin position="361"/>
        <end position="372"/>
    </location>
</feature>
<feature type="region of interest" description="Disordered" evidence="2">
    <location>
        <begin position="355"/>
        <end position="383"/>
    </location>
</feature>
<dbReference type="Gene3D" id="2.60.40.10">
    <property type="entry name" value="Immunoglobulins"/>
    <property type="match status" value="5"/>
</dbReference>
<dbReference type="CDD" id="cd00118">
    <property type="entry name" value="LysM"/>
    <property type="match status" value="7"/>
</dbReference>
<evidence type="ECO:0000313" key="5">
    <source>
        <dbReference type="EMBL" id="SDZ23363.1"/>
    </source>
</evidence>
<dbReference type="PROSITE" id="PS51910">
    <property type="entry name" value="GH18_2"/>
    <property type="match status" value="1"/>
</dbReference>
<feature type="domain" description="LysM" evidence="3">
    <location>
        <begin position="100"/>
        <end position="143"/>
    </location>
</feature>
<proteinExistence type="predicted"/>
<dbReference type="InterPro" id="IPR011583">
    <property type="entry name" value="Chitinase_II/V-like_cat"/>
</dbReference>
<dbReference type="Pfam" id="PF01476">
    <property type="entry name" value="LysM"/>
    <property type="match status" value="7"/>
</dbReference>
<feature type="domain" description="LysM" evidence="3">
    <location>
        <begin position="236"/>
        <end position="279"/>
    </location>
</feature>
<dbReference type="Proteomes" id="UP000198935">
    <property type="component" value="Unassembled WGS sequence"/>
</dbReference>
<gene>
    <name evidence="5" type="ORF">SAMN05421736_10842</name>
</gene>
<dbReference type="GO" id="GO:0008061">
    <property type="term" value="F:chitin binding"/>
    <property type="evidence" value="ECO:0007669"/>
    <property type="project" value="InterPro"/>
</dbReference>
<dbReference type="SUPFAM" id="SSF51445">
    <property type="entry name" value="(Trans)glycosidases"/>
    <property type="match status" value="1"/>
</dbReference>
<evidence type="ECO:0000256" key="1">
    <source>
        <dbReference type="ARBA" id="ARBA00023295"/>
    </source>
</evidence>
<name>A0A1H3RCU9_9BACI</name>
<dbReference type="PANTHER" id="PTHR33734">
    <property type="entry name" value="LYSM DOMAIN-CONTAINING GPI-ANCHORED PROTEIN 2"/>
    <property type="match status" value="1"/>
</dbReference>
<dbReference type="InterPro" id="IPR036779">
    <property type="entry name" value="LysM_dom_sf"/>
</dbReference>
<feature type="domain" description="LysM" evidence="3">
    <location>
        <begin position="1019"/>
        <end position="1062"/>
    </location>
</feature>
<feature type="domain" description="LysM" evidence="3">
    <location>
        <begin position="1413"/>
        <end position="1456"/>
    </location>
</feature>
<protein>
    <submittedName>
        <fullName evidence="5">Spore germination protein YaaH</fullName>
    </submittedName>
</protein>
<feature type="region of interest" description="Disordered" evidence="2">
    <location>
        <begin position="284"/>
        <end position="304"/>
    </location>
</feature>
<dbReference type="InterPro" id="IPR041498">
    <property type="entry name" value="Big_6"/>
</dbReference>
<dbReference type="PANTHER" id="PTHR33734:SF22">
    <property type="entry name" value="MEMBRANE-BOUND LYTIC MUREIN TRANSGLYCOSYLASE D"/>
    <property type="match status" value="1"/>
</dbReference>
<dbReference type="SMART" id="SM00257">
    <property type="entry name" value="LysM"/>
    <property type="match status" value="7"/>
</dbReference>
<evidence type="ECO:0000259" key="4">
    <source>
        <dbReference type="PROSITE" id="PS51910"/>
    </source>
</evidence>
<feature type="domain" description="LysM" evidence="3">
    <location>
        <begin position="387"/>
        <end position="430"/>
    </location>
</feature>
<evidence type="ECO:0000256" key="2">
    <source>
        <dbReference type="SAM" id="MobiDB-lite"/>
    </source>
</evidence>
<evidence type="ECO:0000259" key="3">
    <source>
        <dbReference type="PROSITE" id="PS51782"/>
    </source>
</evidence>
<dbReference type="NCBIfam" id="NF033510">
    <property type="entry name" value="Ca_tandemer"/>
    <property type="match status" value="3"/>
</dbReference>